<sequence>MSELCLTVFTVYHHTAPSGTNPKAAHVGEYLTPPPTYTSNFRTNECHKLVTYKGYMEYAKANEASEQSIMISIIPELKGTWNPDMVSFLEASGLNIEWLAHEFASQMVNAGFSAPLNDKWELAAADGSLGIMQTFDRRVAKIWKEGSYSYLAVEYMWSTSRSRNESQVVCNVIEDCGTGDVVEDLLLMGVELLSPAIPVLLGASGHLLVESQASKDLKEIFNTISSKLKQVHLPLDLSPFTLDLSPTTLALSPYTLDLCPFTLDLIPFTLDLRPSTLALSPFTLDLSPLTLDLSQFTLDLSPSTLDLSPSTLDLSPFTLDLSPFTLDFSPFTLDPSPSTLDLSPFTLDLSPFTLDLSPST</sequence>
<organism evidence="1 2">
    <name type="scientific">Sphaeroforma arctica JP610</name>
    <dbReference type="NCBI Taxonomy" id="667725"/>
    <lineage>
        <taxon>Eukaryota</taxon>
        <taxon>Ichthyosporea</taxon>
        <taxon>Ichthyophonida</taxon>
        <taxon>Sphaeroforma</taxon>
    </lineage>
</organism>
<evidence type="ECO:0000313" key="1">
    <source>
        <dbReference type="EMBL" id="KNC87286.1"/>
    </source>
</evidence>
<proteinExistence type="predicted"/>
<dbReference type="OrthoDB" id="1058301at2759"/>
<accession>A0A0L0GEH5</accession>
<dbReference type="STRING" id="667725.A0A0L0GEH5"/>
<reference evidence="1 2" key="1">
    <citation type="submission" date="2011-02" db="EMBL/GenBank/DDBJ databases">
        <title>The Genome Sequence of Sphaeroforma arctica JP610.</title>
        <authorList>
            <consortium name="The Broad Institute Genome Sequencing Platform"/>
            <person name="Russ C."/>
            <person name="Cuomo C."/>
            <person name="Young S.K."/>
            <person name="Zeng Q."/>
            <person name="Gargeya S."/>
            <person name="Alvarado L."/>
            <person name="Berlin A."/>
            <person name="Chapman S.B."/>
            <person name="Chen Z."/>
            <person name="Freedman E."/>
            <person name="Gellesch M."/>
            <person name="Goldberg J."/>
            <person name="Griggs A."/>
            <person name="Gujja S."/>
            <person name="Heilman E."/>
            <person name="Heiman D."/>
            <person name="Howarth C."/>
            <person name="Mehta T."/>
            <person name="Neiman D."/>
            <person name="Pearson M."/>
            <person name="Roberts A."/>
            <person name="Saif S."/>
            <person name="Shea T."/>
            <person name="Shenoy N."/>
            <person name="Sisk P."/>
            <person name="Stolte C."/>
            <person name="Sykes S."/>
            <person name="White J."/>
            <person name="Yandava C."/>
            <person name="Burger G."/>
            <person name="Gray M.W."/>
            <person name="Holland P.W.H."/>
            <person name="King N."/>
            <person name="Lang F.B.F."/>
            <person name="Roger A.J."/>
            <person name="Ruiz-Trillo I."/>
            <person name="Haas B."/>
            <person name="Nusbaum C."/>
            <person name="Birren B."/>
        </authorList>
    </citation>
    <scope>NUCLEOTIDE SEQUENCE [LARGE SCALE GENOMIC DNA]</scope>
    <source>
        <strain evidence="1 2">JP610</strain>
    </source>
</reference>
<dbReference type="AlphaFoldDB" id="A0A0L0GEH5"/>
<dbReference type="RefSeq" id="XP_014161188.1">
    <property type="nucleotide sequence ID" value="XM_014305713.1"/>
</dbReference>
<dbReference type="Proteomes" id="UP000054560">
    <property type="component" value="Unassembled WGS sequence"/>
</dbReference>
<evidence type="ECO:0000313" key="2">
    <source>
        <dbReference type="Proteomes" id="UP000054560"/>
    </source>
</evidence>
<dbReference type="EMBL" id="KQ241616">
    <property type="protein sequence ID" value="KNC87286.1"/>
    <property type="molecule type" value="Genomic_DNA"/>
</dbReference>
<gene>
    <name evidence="1" type="ORF">SARC_00613</name>
</gene>
<dbReference type="eggNOG" id="ENOG502S1I6">
    <property type="taxonomic scope" value="Eukaryota"/>
</dbReference>
<keyword evidence="2" id="KW-1185">Reference proteome</keyword>
<name>A0A0L0GEH5_9EUKA</name>
<dbReference type="GeneID" id="25901117"/>
<protein>
    <submittedName>
        <fullName evidence="1">Uncharacterized protein</fullName>
    </submittedName>
</protein>